<evidence type="ECO:0008006" key="4">
    <source>
        <dbReference type="Google" id="ProtNLM"/>
    </source>
</evidence>
<reference evidence="2" key="2">
    <citation type="submission" date="2020-11" db="EMBL/GenBank/DDBJ databases">
        <authorList>
            <person name="McCartney M.A."/>
            <person name="Auch B."/>
            <person name="Kono T."/>
            <person name="Mallez S."/>
            <person name="Becker A."/>
            <person name="Gohl D.M."/>
            <person name="Silverstein K.A.T."/>
            <person name="Koren S."/>
            <person name="Bechman K.B."/>
            <person name="Herman A."/>
            <person name="Abrahante J.E."/>
            <person name="Garbe J."/>
        </authorList>
    </citation>
    <scope>NUCLEOTIDE SEQUENCE</scope>
    <source>
        <strain evidence="2">Duluth1</strain>
        <tissue evidence="2">Whole animal</tissue>
    </source>
</reference>
<gene>
    <name evidence="2" type="ORF">DPMN_075040</name>
</gene>
<accession>A0A9D3YG29</accession>
<dbReference type="EMBL" id="JAIWYP010000015">
    <property type="protein sequence ID" value="KAH3700072.1"/>
    <property type="molecule type" value="Genomic_DNA"/>
</dbReference>
<reference evidence="2" key="1">
    <citation type="journal article" date="2019" name="bioRxiv">
        <title>The Genome of the Zebra Mussel, Dreissena polymorpha: A Resource for Invasive Species Research.</title>
        <authorList>
            <person name="McCartney M.A."/>
            <person name="Auch B."/>
            <person name="Kono T."/>
            <person name="Mallez S."/>
            <person name="Zhang Y."/>
            <person name="Obille A."/>
            <person name="Becker A."/>
            <person name="Abrahante J.E."/>
            <person name="Garbe J."/>
            <person name="Badalamenti J.P."/>
            <person name="Herman A."/>
            <person name="Mangelson H."/>
            <person name="Liachko I."/>
            <person name="Sullivan S."/>
            <person name="Sone E.D."/>
            <person name="Koren S."/>
            <person name="Silverstein K.A.T."/>
            <person name="Beckman K.B."/>
            <person name="Gohl D.M."/>
        </authorList>
    </citation>
    <scope>NUCLEOTIDE SEQUENCE</scope>
    <source>
        <strain evidence="2">Duluth1</strain>
        <tissue evidence="2">Whole animal</tissue>
    </source>
</reference>
<dbReference type="AlphaFoldDB" id="A0A9D3YG29"/>
<dbReference type="Proteomes" id="UP000828390">
    <property type="component" value="Unassembled WGS sequence"/>
</dbReference>
<evidence type="ECO:0000313" key="2">
    <source>
        <dbReference type="EMBL" id="KAH3700072.1"/>
    </source>
</evidence>
<name>A0A9D3YG29_DREPO</name>
<feature type="chain" id="PRO_5039323875" description="Secreted protein" evidence="1">
    <location>
        <begin position="19"/>
        <end position="71"/>
    </location>
</feature>
<evidence type="ECO:0000256" key="1">
    <source>
        <dbReference type="SAM" id="SignalP"/>
    </source>
</evidence>
<keyword evidence="3" id="KW-1185">Reference proteome</keyword>
<evidence type="ECO:0000313" key="3">
    <source>
        <dbReference type="Proteomes" id="UP000828390"/>
    </source>
</evidence>
<protein>
    <recommendedName>
        <fullName evidence="4">Secreted protein</fullName>
    </recommendedName>
</protein>
<keyword evidence="1" id="KW-0732">Signal</keyword>
<proteinExistence type="predicted"/>
<comment type="caution">
    <text evidence="2">The sequence shown here is derived from an EMBL/GenBank/DDBJ whole genome shotgun (WGS) entry which is preliminary data.</text>
</comment>
<feature type="signal peptide" evidence="1">
    <location>
        <begin position="1"/>
        <end position="18"/>
    </location>
</feature>
<organism evidence="2 3">
    <name type="scientific">Dreissena polymorpha</name>
    <name type="common">Zebra mussel</name>
    <name type="synonym">Mytilus polymorpha</name>
    <dbReference type="NCBI Taxonomy" id="45954"/>
    <lineage>
        <taxon>Eukaryota</taxon>
        <taxon>Metazoa</taxon>
        <taxon>Spiralia</taxon>
        <taxon>Lophotrochozoa</taxon>
        <taxon>Mollusca</taxon>
        <taxon>Bivalvia</taxon>
        <taxon>Autobranchia</taxon>
        <taxon>Heteroconchia</taxon>
        <taxon>Euheterodonta</taxon>
        <taxon>Imparidentia</taxon>
        <taxon>Neoheterodontei</taxon>
        <taxon>Myida</taxon>
        <taxon>Dreissenoidea</taxon>
        <taxon>Dreissenidae</taxon>
        <taxon>Dreissena</taxon>
    </lineage>
</organism>
<sequence>MSLSTAALLGLLFSDTVSVSDYHSGGCGFNPPSELRIFHNNGDEENMNCEHANGSELCVMISGSRSCSGRQ</sequence>